<dbReference type="RefSeq" id="WP_129255217.1">
    <property type="nucleotide sequence ID" value="NZ_SAXA01000013.1"/>
</dbReference>
<protein>
    <submittedName>
        <fullName evidence="1">DUF3822 family protein</fullName>
    </submittedName>
</protein>
<sequence>MDELLFVDSTFEKDNTSRYKLSIQLCLDGFSFSILNSNNKCLVLYQSKSLNSDTDNTSIDLLKDSIRNCDYLNLSYKQVAVIWLTQKTCLIPSDLFSEELATDCLQLCHPVSKDEVVLWHEISEMNAHLAYALPSALPVFIKTHFADAEISNQSYRFYKKIFKQAIDIKHPKIFVQVYDHFFDAFIPDIEQKHFANSFSFKNETDMVYFILNIYKQQKLNTEYSHLHLSGKIDESGQAFQTLKRYIKDIHIENVPHEIPQKKHISNSEYNQFTKLLNTSQCE</sequence>
<dbReference type="InterPro" id="IPR024213">
    <property type="entry name" value="DUF3822"/>
</dbReference>
<dbReference type="OrthoDB" id="658622at2"/>
<dbReference type="EMBL" id="SAXA01000013">
    <property type="protein sequence ID" value="RXQ90420.1"/>
    <property type="molecule type" value="Genomic_DNA"/>
</dbReference>
<organism evidence="1 2">
    <name type="scientific">Ancylomarina salipaludis</name>
    <dbReference type="NCBI Taxonomy" id="2501299"/>
    <lineage>
        <taxon>Bacteria</taxon>
        <taxon>Pseudomonadati</taxon>
        <taxon>Bacteroidota</taxon>
        <taxon>Bacteroidia</taxon>
        <taxon>Marinilabiliales</taxon>
        <taxon>Marinifilaceae</taxon>
        <taxon>Ancylomarina</taxon>
    </lineage>
</organism>
<gene>
    <name evidence="1" type="ORF">EO244_13520</name>
</gene>
<dbReference type="CDD" id="cd24013">
    <property type="entry name" value="ASKHA_ATPase_BT3980-like"/>
    <property type="match status" value="1"/>
</dbReference>
<dbReference type="Pfam" id="PF12864">
    <property type="entry name" value="DUF3822"/>
    <property type="match status" value="1"/>
</dbReference>
<name>A0A4V1MZW4_9BACT</name>
<dbReference type="Proteomes" id="UP000289703">
    <property type="component" value="Unassembled WGS sequence"/>
</dbReference>
<dbReference type="AlphaFoldDB" id="A0A4V1MZW4"/>
<keyword evidence="2" id="KW-1185">Reference proteome</keyword>
<dbReference type="Gene3D" id="3.30.420.250">
    <property type="match status" value="1"/>
</dbReference>
<evidence type="ECO:0000313" key="2">
    <source>
        <dbReference type="Proteomes" id="UP000289703"/>
    </source>
</evidence>
<comment type="caution">
    <text evidence="1">The sequence shown here is derived from an EMBL/GenBank/DDBJ whole genome shotgun (WGS) entry which is preliminary data.</text>
</comment>
<proteinExistence type="predicted"/>
<evidence type="ECO:0000313" key="1">
    <source>
        <dbReference type="EMBL" id="RXQ90420.1"/>
    </source>
</evidence>
<dbReference type="Gene3D" id="3.30.420.260">
    <property type="match status" value="1"/>
</dbReference>
<reference evidence="1 2" key="1">
    <citation type="submission" date="2019-01" db="EMBL/GenBank/DDBJ databases">
        <title>Ancylomarina salipaludis sp. nov., isolated from a salt marsh.</title>
        <authorList>
            <person name="Yoon J.-H."/>
        </authorList>
    </citation>
    <scope>NUCLEOTIDE SEQUENCE [LARGE SCALE GENOMIC DNA]</scope>
    <source>
        <strain evidence="1 2">SHSM-M15</strain>
    </source>
</reference>
<accession>A0A4V1MZW4</accession>